<keyword evidence="2" id="KW-0963">Cytoplasm</keyword>
<keyword evidence="1 2" id="KW-0238">DNA-binding</keyword>
<dbReference type="InterPro" id="IPR036894">
    <property type="entry name" value="YbaB-like_sf"/>
</dbReference>
<organism evidence="5 6">
    <name type="scientific">Nocardioides thalensis</name>
    <dbReference type="NCBI Taxonomy" id="1914755"/>
    <lineage>
        <taxon>Bacteria</taxon>
        <taxon>Bacillati</taxon>
        <taxon>Actinomycetota</taxon>
        <taxon>Actinomycetes</taxon>
        <taxon>Propionibacteriales</taxon>
        <taxon>Nocardioidaceae</taxon>
        <taxon>Nocardioides</taxon>
    </lineage>
</organism>
<evidence type="ECO:0000256" key="4">
    <source>
        <dbReference type="SAM" id="MobiDB-lite"/>
    </source>
</evidence>
<accession>A0A853BWG1</accession>
<dbReference type="HAMAP" id="MF_00274">
    <property type="entry name" value="DNA_YbaB_EbfC"/>
    <property type="match status" value="1"/>
</dbReference>
<comment type="subunit">
    <text evidence="2">Homodimer.</text>
</comment>
<evidence type="ECO:0000256" key="3">
    <source>
        <dbReference type="SAM" id="Coils"/>
    </source>
</evidence>
<comment type="similarity">
    <text evidence="2">Belongs to the YbaB/EbfC family.</text>
</comment>
<gene>
    <name evidence="5" type="ORF">HNR19_000112</name>
</gene>
<name>A0A853BWG1_9ACTN</name>
<dbReference type="Proteomes" id="UP000530424">
    <property type="component" value="Unassembled WGS sequence"/>
</dbReference>
<dbReference type="NCBIfam" id="TIGR00103">
    <property type="entry name" value="DNA_YbaB_EbfC"/>
    <property type="match status" value="1"/>
</dbReference>
<dbReference type="InterPro" id="IPR004401">
    <property type="entry name" value="YbaB/EbfC"/>
</dbReference>
<proteinExistence type="inferred from homology"/>
<comment type="function">
    <text evidence="2">Binds to DNA and alters its conformation. May be involved in regulation of gene expression, nucleoid organization and DNA protection.</text>
</comment>
<evidence type="ECO:0000313" key="5">
    <source>
        <dbReference type="EMBL" id="NYI99413.1"/>
    </source>
</evidence>
<dbReference type="GO" id="GO:0043590">
    <property type="term" value="C:bacterial nucleoid"/>
    <property type="evidence" value="ECO:0007669"/>
    <property type="project" value="UniProtKB-UniRule"/>
</dbReference>
<evidence type="ECO:0000313" key="6">
    <source>
        <dbReference type="Proteomes" id="UP000530424"/>
    </source>
</evidence>
<dbReference type="GO" id="GO:0005829">
    <property type="term" value="C:cytosol"/>
    <property type="evidence" value="ECO:0007669"/>
    <property type="project" value="TreeGrafter"/>
</dbReference>
<dbReference type="EMBL" id="JACCFP010000001">
    <property type="protein sequence ID" value="NYI99413.1"/>
    <property type="molecule type" value="Genomic_DNA"/>
</dbReference>
<keyword evidence="3" id="KW-0175">Coiled coil</keyword>
<comment type="subcellular location">
    <subcellularLocation>
        <location evidence="2">Cytoplasm</location>
        <location evidence="2">Nucleoid</location>
    </subcellularLocation>
</comment>
<dbReference type="SUPFAM" id="SSF82607">
    <property type="entry name" value="YbaB-like"/>
    <property type="match status" value="1"/>
</dbReference>
<dbReference type="Pfam" id="PF02575">
    <property type="entry name" value="YbaB_DNA_bd"/>
    <property type="match status" value="1"/>
</dbReference>
<comment type="caution">
    <text evidence="5">The sequence shown here is derived from an EMBL/GenBank/DDBJ whole genome shotgun (WGS) entry which is preliminary data.</text>
</comment>
<dbReference type="AlphaFoldDB" id="A0A853BWG1"/>
<evidence type="ECO:0000256" key="1">
    <source>
        <dbReference type="ARBA" id="ARBA00023125"/>
    </source>
</evidence>
<feature type="region of interest" description="Disordered" evidence="4">
    <location>
        <begin position="118"/>
        <end position="138"/>
    </location>
</feature>
<dbReference type="PANTHER" id="PTHR33449:SF1">
    <property type="entry name" value="NUCLEOID-ASSOCIATED PROTEIN YBAB"/>
    <property type="match status" value="1"/>
</dbReference>
<dbReference type="RefSeq" id="WP_179666067.1">
    <property type="nucleotide sequence ID" value="NZ_JACCFP010000001.1"/>
</dbReference>
<keyword evidence="6" id="KW-1185">Reference proteome</keyword>
<evidence type="ECO:0000256" key="2">
    <source>
        <dbReference type="HAMAP-Rule" id="MF_00274"/>
    </source>
</evidence>
<dbReference type="GO" id="GO:0003677">
    <property type="term" value="F:DNA binding"/>
    <property type="evidence" value="ECO:0007669"/>
    <property type="project" value="UniProtKB-UniRule"/>
</dbReference>
<reference evidence="5 6" key="1">
    <citation type="submission" date="2020-07" db="EMBL/GenBank/DDBJ databases">
        <title>Sequencing the genomes of 1000 actinobacteria strains.</title>
        <authorList>
            <person name="Klenk H.-P."/>
        </authorList>
    </citation>
    <scope>NUCLEOTIDE SEQUENCE [LARGE SCALE GENOMIC DNA]</scope>
    <source>
        <strain evidence="5 6">DSM 103833</strain>
    </source>
</reference>
<sequence length="138" mass="13521">MTQQPGSPEGSNPLEALAAGLGGLDLGGLMQQAQQMQAQLQDAQAKLADTVVDGSVAGGAVTVSVTGTGEVTAVAITADAVDGTDEQALAELGDLIVAAYRDAKSKADDLAEQMLGPVAGGLGGSTDTPPTPGQLGFT</sequence>
<dbReference type="PANTHER" id="PTHR33449">
    <property type="entry name" value="NUCLEOID-ASSOCIATED PROTEIN YBAB"/>
    <property type="match status" value="1"/>
</dbReference>
<protein>
    <recommendedName>
        <fullName evidence="2">Nucleoid-associated protein HNR19_000112</fullName>
    </recommendedName>
</protein>
<dbReference type="Gene3D" id="3.30.1310.10">
    <property type="entry name" value="Nucleoid-associated protein YbaB-like domain"/>
    <property type="match status" value="1"/>
</dbReference>
<feature type="coiled-coil region" evidence="3">
    <location>
        <begin position="26"/>
        <end position="53"/>
    </location>
</feature>